<reference evidence="2 3" key="1">
    <citation type="submission" date="2019-05" db="EMBL/GenBank/DDBJ databases">
        <authorList>
            <person name="Qu J.-H."/>
        </authorList>
    </citation>
    <scope>NUCLEOTIDE SEQUENCE [LARGE SCALE GENOMIC DNA]</scope>
    <source>
        <strain evidence="2 3">NS28</strain>
    </source>
</reference>
<evidence type="ECO:0000259" key="1">
    <source>
        <dbReference type="Pfam" id="PF10047"/>
    </source>
</evidence>
<protein>
    <submittedName>
        <fullName evidence="2">DUF2281 domain-containing protein</fullName>
    </submittedName>
</protein>
<dbReference type="InterPro" id="IPR018739">
    <property type="entry name" value="DUF2281"/>
</dbReference>
<gene>
    <name evidence="2" type="ORF">FEM33_06070</name>
</gene>
<comment type="caution">
    <text evidence="2">The sequence shown here is derived from an EMBL/GenBank/DDBJ whole genome shotgun (WGS) entry which is preliminary data.</text>
</comment>
<dbReference type="Pfam" id="PF10047">
    <property type="entry name" value="DUF2281"/>
    <property type="match status" value="1"/>
</dbReference>
<sequence>MRETMSETELINRVSILPENLQVKVSDYVDFLIGKYLNKKSSGKTLQFGMMKGTFEMKSDFDEPLDDFKEYMP</sequence>
<accession>A0A5M8R1W2</accession>
<evidence type="ECO:0000313" key="2">
    <source>
        <dbReference type="EMBL" id="KAA6440172.1"/>
    </source>
</evidence>
<keyword evidence="3" id="KW-1185">Reference proteome</keyword>
<dbReference type="EMBL" id="VBSN01000027">
    <property type="protein sequence ID" value="KAA6440172.1"/>
    <property type="molecule type" value="Genomic_DNA"/>
</dbReference>
<dbReference type="Proteomes" id="UP000323994">
    <property type="component" value="Unassembled WGS sequence"/>
</dbReference>
<organism evidence="2 3">
    <name type="scientific">Dyadobacter flavalbus</name>
    <dbReference type="NCBI Taxonomy" id="2579942"/>
    <lineage>
        <taxon>Bacteria</taxon>
        <taxon>Pseudomonadati</taxon>
        <taxon>Bacteroidota</taxon>
        <taxon>Cytophagia</taxon>
        <taxon>Cytophagales</taxon>
        <taxon>Spirosomataceae</taxon>
        <taxon>Dyadobacter</taxon>
    </lineage>
</organism>
<proteinExistence type="predicted"/>
<feature type="domain" description="DUF2281" evidence="1">
    <location>
        <begin position="9"/>
        <end position="71"/>
    </location>
</feature>
<dbReference type="AlphaFoldDB" id="A0A5M8R1W2"/>
<evidence type="ECO:0000313" key="3">
    <source>
        <dbReference type="Proteomes" id="UP000323994"/>
    </source>
</evidence>
<name>A0A5M8R1W2_9BACT</name>